<proteinExistence type="predicted"/>
<organism evidence="1 2">
    <name type="scientific">Choristoneura fumiferana</name>
    <name type="common">Spruce budworm moth</name>
    <name type="synonym">Archips fumiferana</name>
    <dbReference type="NCBI Taxonomy" id="7141"/>
    <lineage>
        <taxon>Eukaryota</taxon>
        <taxon>Metazoa</taxon>
        <taxon>Ecdysozoa</taxon>
        <taxon>Arthropoda</taxon>
        <taxon>Hexapoda</taxon>
        <taxon>Insecta</taxon>
        <taxon>Pterygota</taxon>
        <taxon>Neoptera</taxon>
        <taxon>Endopterygota</taxon>
        <taxon>Lepidoptera</taxon>
        <taxon>Glossata</taxon>
        <taxon>Ditrysia</taxon>
        <taxon>Tortricoidea</taxon>
        <taxon>Tortricidae</taxon>
        <taxon>Tortricinae</taxon>
        <taxon>Choristoneura</taxon>
    </lineage>
</organism>
<gene>
    <name evidence="1" type="ORF">MSG28_011532</name>
</gene>
<comment type="caution">
    <text evidence="1">The sequence shown here is derived from an EMBL/GenBank/DDBJ whole genome shotgun (WGS) entry which is preliminary data.</text>
</comment>
<name>A0ACC0JNR1_CHOFU</name>
<protein>
    <submittedName>
        <fullName evidence="1">Uncharacterized protein</fullName>
    </submittedName>
</protein>
<keyword evidence="2" id="KW-1185">Reference proteome</keyword>
<evidence type="ECO:0000313" key="1">
    <source>
        <dbReference type="EMBL" id="KAI8425749.1"/>
    </source>
</evidence>
<sequence>MFEKNKCSVQVEGVAGEFGKRLLAGCDSERRAAVQGAAWRVEQRVRTDDFSAETTNIDDFTPNGYFCVYQDQESFEYIRGCAEKTLLSSLEQEDKLPFQHHNCSSTSAAETVQRVSTLYPLAKDE</sequence>
<dbReference type="Proteomes" id="UP001064048">
    <property type="component" value="Chromosome 19"/>
</dbReference>
<accession>A0ACC0JNR1</accession>
<dbReference type="EMBL" id="CM046119">
    <property type="protein sequence ID" value="KAI8425749.1"/>
    <property type="molecule type" value="Genomic_DNA"/>
</dbReference>
<evidence type="ECO:0000313" key="2">
    <source>
        <dbReference type="Proteomes" id="UP001064048"/>
    </source>
</evidence>
<reference evidence="1 2" key="1">
    <citation type="journal article" date="2022" name="Genome Biol. Evol.">
        <title>The Spruce Budworm Genome: Reconstructing the Evolutionary History of Antifreeze Proteins.</title>
        <authorList>
            <person name="Beliveau C."/>
            <person name="Gagne P."/>
            <person name="Picq S."/>
            <person name="Vernygora O."/>
            <person name="Keeling C.I."/>
            <person name="Pinkney K."/>
            <person name="Doucet D."/>
            <person name="Wen F."/>
            <person name="Johnston J.S."/>
            <person name="Maaroufi H."/>
            <person name="Boyle B."/>
            <person name="Laroche J."/>
            <person name="Dewar K."/>
            <person name="Juretic N."/>
            <person name="Blackburn G."/>
            <person name="Nisole A."/>
            <person name="Brunet B."/>
            <person name="Brandao M."/>
            <person name="Lumley L."/>
            <person name="Duan J."/>
            <person name="Quan G."/>
            <person name="Lucarotti C.J."/>
            <person name="Roe A.D."/>
            <person name="Sperling F.A.H."/>
            <person name="Levesque R.C."/>
            <person name="Cusson M."/>
        </authorList>
    </citation>
    <scope>NUCLEOTIDE SEQUENCE [LARGE SCALE GENOMIC DNA]</scope>
    <source>
        <strain evidence="1">Glfc:IPQL:Cfum</strain>
    </source>
</reference>